<protein>
    <recommendedName>
        <fullName evidence="8">Major facilitator superfamily (MFS) profile domain-containing protein</fullName>
    </recommendedName>
</protein>
<keyword evidence="3" id="KW-1003">Cell membrane</keyword>
<evidence type="ECO:0000256" key="1">
    <source>
        <dbReference type="ARBA" id="ARBA00004651"/>
    </source>
</evidence>
<keyword evidence="4 7" id="KW-0812">Transmembrane</keyword>
<feature type="transmembrane region" description="Helical" evidence="7">
    <location>
        <begin position="45"/>
        <end position="67"/>
    </location>
</feature>
<feature type="transmembrane region" description="Helical" evidence="7">
    <location>
        <begin position="20"/>
        <end position="39"/>
    </location>
</feature>
<comment type="subcellular location">
    <subcellularLocation>
        <location evidence="1">Cell membrane</location>
        <topology evidence="1">Multi-pass membrane protein</topology>
    </subcellularLocation>
</comment>
<dbReference type="Gene3D" id="1.20.1250.20">
    <property type="entry name" value="MFS general substrate transporter like domains"/>
    <property type="match status" value="1"/>
</dbReference>
<keyword evidence="5 7" id="KW-1133">Transmembrane helix</keyword>
<accession>X1T1G2</accession>
<feature type="transmembrane region" description="Helical" evidence="7">
    <location>
        <begin position="74"/>
        <end position="95"/>
    </location>
</feature>
<name>X1T1G2_9ZZZZ</name>
<evidence type="ECO:0000256" key="6">
    <source>
        <dbReference type="ARBA" id="ARBA00023136"/>
    </source>
</evidence>
<evidence type="ECO:0000313" key="9">
    <source>
        <dbReference type="EMBL" id="GAI99003.1"/>
    </source>
</evidence>
<evidence type="ECO:0000256" key="5">
    <source>
        <dbReference type="ARBA" id="ARBA00022989"/>
    </source>
</evidence>
<proteinExistence type="predicted"/>
<dbReference type="PRINTS" id="PR01035">
    <property type="entry name" value="TCRTETA"/>
</dbReference>
<evidence type="ECO:0000256" key="3">
    <source>
        <dbReference type="ARBA" id="ARBA00022475"/>
    </source>
</evidence>
<dbReference type="InterPro" id="IPR011701">
    <property type="entry name" value="MFS"/>
</dbReference>
<dbReference type="InterPro" id="IPR001958">
    <property type="entry name" value="Tet-R_TetA/multi-R_MdtG-like"/>
</dbReference>
<dbReference type="InterPro" id="IPR020846">
    <property type="entry name" value="MFS_dom"/>
</dbReference>
<dbReference type="PROSITE" id="PS50850">
    <property type="entry name" value="MFS"/>
    <property type="match status" value="1"/>
</dbReference>
<feature type="transmembrane region" description="Helical" evidence="7">
    <location>
        <begin position="157"/>
        <end position="179"/>
    </location>
</feature>
<dbReference type="GO" id="GO:0022857">
    <property type="term" value="F:transmembrane transporter activity"/>
    <property type="evidence" value="ECO:0007669"/>
    <property type="project" value="InterPro"/>
</dbReference>
<keyword evidence="2" id="KW-0813">Transport</keyword>
<feature type="domain" description="Major facilitator superfamily (MFS) profile" evidence="8">
    <location>
        <begin position="1"/>
        <end position="287"/>
    </location>
</feature>
<organism evidence="9">
    <name type="scientific">marine sediment metagenome</name>
    <dbReference type="NCBI Taxonomy" id="412755"/>
    <lineage>
        <taxon>unclassified sequences</taxon>
        <taxon>metagenomes</taxon>
        <taxon>ecological metagenomes</taxon>
    </lineage>
</organism>
<evidence type="ECO:0000256" key="7">
    <source>
        <dbReference type="SAM" id="Phobius"/>
    </source>
</evidence>
<feature type="transmembrane region" description="Helical" evidence="7">
    <location>
        <begin position="222"/>
        <end position="240"/>
    </location>
</feature>
<keyword evidence="6 7" id="KW-0472">Membrane</keyword>
<dbReference type="SUPFAM" id="SSF103473">
    <property type="entry name" value="MFS general substrate transporter"/>
    <property type="match status" value="1"/>
</dbReference>
<dbReference type="Pfam" id="PF07690">
    <property type="entry name" value="MFS_1"/>
    <property type="match status" value="1"/>
</dbReference>
<dbReference type="PANTHER" id="PTHR43414">
    <property type="entry name" value="MULTIDRUG RESISTANCE PROTEIN MDTG"/>
    <property type="match status" value="1"/>
</dbReference>
<comment type="caution">
    <text evidence="9">The sequence shown here is derived from an EMBL/GenBank/DDBJ whole genome shotgun (WGS) entry which is preliminary data.</text>
</comment>
<feature type="non-terminal residue" evidence="9">
    <location>
        <position position="287"/>
    </location>
</feature>
<sequence>MFFSAPIWGIVADRWGRKPMVLRAMFGAGTVLALIGLAPDIYYVIALRFAQGLLSGTVAAASALVAASTPRNKMPFAMGLLMVAVFGGASFGPLAGGFMADIVGYKAAFFITGGLLFSGGLIVLLLVKEKFERPAKGQRASLSSLLRLAKSREMLPLLLALCALHAAPQMMIPIISLFIRELDPSGMAATASGLAFGLMGMVAAISAIIAGRLGGHISLKRILVISCLGTGLLYLPPMWARTVTQLIIFIALTGLLKGGLMTSSNALVGLSVPRNQQGIAYGLAHSA</sequence>
<dbReference type="InterPro" id="IPR036259">
    <property type="entry name" value="MFS_trans_sf"/>
</dbReference>
<evidence type="ECO:0000256" key="4">
    <source>
        <dbReference type="ARBA" id="ARBA00022692"/>
    </source>
</evidence>
<gene>
    <name evidence="9" type="ORF">S12H4_27642</name>
</gene>
<dbReference type="GO" id="GO:0005886">
    <property type="term" value="C:plasma membrane"/>
    <property type="evidence" value="ECO:0007669"/>
    <property type="project" value="UniProtKB-SubCell"/>
</dbReference>
<dbReference type="EMBL" id="BARW01015795">
    <property type="protein sequence ID" value="GAI99003.1"/>
    <property type="molecule type" value="Genomic_DNA"/>
</dbReference>
<feature type="transmembrane region" description="Helical" evidence="7">
    <location>
        <begin position="191"/>
        <end position="210"/>
    </location>
</feature>
<reference evidence="9" key="1">
    <citation type="journal article" date="2014" name="Front. Microbiol.">
        <title>High frequency of phylogenetically diverse reductive dehalogenase-homologous genes in deep subseafloor sedimentary metagenomes.</title>
        <authorList>
            <person name="Kawai M."/>
            <person name="Futagami T."/>
            <person name="Toyoda A."/>
            <person name="Takaki Y."/>
            <person name="Nishi S."/>
            <person name="Hori S."/>
            <person name="Arai W."/>
            <person name="Tsubouchi T."/>
            <person name="Morono Y."/>
            <person name="Uchiyama I."/>
            <person name="Ito T."/>
            <person name="Fujiyama A."/>
            <person name="Inagaki F."/>
            <person name="Takami H."/>
        </authorList>
    </citation>
    <scope>NUCLEOTIDE SEQUENCE</scope>
    <source>
        <strain evidence="9">Expedition CK06-06</strain>
    </source>
</reference>
<dbReference type="AlphaFoldDB" id="X1T1G2"/>
<feature type="transmembrane region" description="Helical" evidence="7">
    <location>
        <begin position="246"/>
        <end position="268"/>
    </location>
</feature>
<feature type="transmembrane region" description="Helical" evidence="7">
    <location>
        <begin position="107"/>
        <end position="127"/>
    </location>
</feature>
<dbReference type="PANTHER" id="PTHR43414:SF6">
    <property type="entry name" value="MULTIDRUG RESISTANCE PROTEIN MDTG"/>
    <property type="match status" value="1"/>
</dbReference>
<evidence type="ECO:0000256" key="2">
    <source>
        <dbReference type="ARBA" id="ARBA00022448"/>
    </source>
</evidence>
<evidence type="ECO:0000259" key="8">
    <source>
        <dbReference type="PROSITE" id="PS50850"/>
    </source>
</evidence>